<dbReference type="AlphaFoldDB" id="F8FN73"/>
<evidence type="ECO:0000313" key="11">
    <source>
        <dbReference type="Proteomes" id="UP000006620"/>
    </source>
</evidence>
<name>F8FN73_PAEMK</name>
<dbReference type="KEGG" id="pms:KNP414_07233"/>
<accession>F8FN73</accession>
<evidence type="ECO:0000256" key="6">
    <source>
        <dbReference type="PIRSR" id="PIRSR606710-2"/>
    </source>
</evidence>
<feature type="active site" description="Proton acceptor" evidence="5">
    <location>
        <position position="75"/>
    </location>
</feature>
<evidence type="ECO:0000256" key="8">
    <source>
        <dbReference type="SAM" id="Phobius"/>
    </source>
</evidence>
<keyword evidence="2" id="KW-0732">Signal</keyword>
<gene>
    <name evidence="10" type="ordered locus">KNP414_07233</name>
</gene>
<dbReference type="PATRIC" id="fig|1036673.3.peg.6747"/>
<feature type="domain" description="Ricin B lectin" evidence="9">
    <location>
        <begin position="383"/>
        <end position="521"/>
    </location>
</feature>
<dbReference type="Pfam" id="PF14200">
    <property type="entry name" value="RicinB_lectin_2"/>
    <property type="match status" value="2"/>
</dbReference>
<dbReference type="Gene3D" id="2.80.10.50">
    <property type="match status" value="3"/>
</dbReference>
<dbReference type="InterPro" id="IPR000772">
    <property type="entry name" value="Ricin_B_lectin"/>
</dbReference>
<evidence type="ECO:0000256" key="3">
    <source>
        <dbReference type="ARBA" id="ARBA00022801"/>
    </source>
</evidence>
<keyword evidence="4 7" id="KW-0326">Glycosidase</keyword>
<dbReference type="GO" id="GO:0005975">
    <property type="term" value="P:carbohydrate metabolic process"/>
    <property type="evidence" value="ECO:0007669"/>
    <property type="project" value="InterPro"/>
</dbReference>
<dbReference type="Pfam" id="PF04616">
    <property type="entry name" value="Glyco_hydro_43"/>
    <property type="match status" value="1"/>
</dbReference>
<evidence type="ECO:0000256" key="1">
    <source>
        <dbReference type="ARBA" id="ARBA00009865"/>
    </source>
</evidence>
<evidence type="ECO:0000256" key="5">
    <source>
        <dbReference type="PIRSR" id="PIRSR606710-1"/>
    </source>
</evidence>
<evidence type="ECO:0000313" key="10">
    <source>
        <dbReference type="EMBL" id="AEI45743.1"/>
    </source>
</evidence>
<dbReference type="PANTHER" id="PTHR43817">
    <property type="entry name" value="GLYCOSYL HYDROLASE"/>
    <property type="match status" value="1"/>
</dbReference>
<reference evidence="11" key="1">
    <citation type="submission" date="2011-06" db="EMBL/GenBank/DDBJ databases">
        <title>Complete genome sequence of Paenibacillus mucilaginosus KNP414.</title>
        <authorList>
            <person name="Wang J."/>
            <person name="Hu S."/>
            <person name="Hu X."/>
            <person name="Zhang B."/>
            <person name="Dong D."/>
            <person name="Zhang S."/>
            <person name="Zhao K."/>
            <person name="Wu D."/>
        </authorList>
    </citation>
    <scope>NUCLEOTIDE SEQUENCE [LARGE SCALE GENOMIC DNA]</scope>
    <source>
        <strain evidence="11">KNP414</strain>
    </source>
</reference>
<sequence>MVFGEPFLSRIQVWHQTQEDYETDEGGSNNMKKRKTHRMLTMAIAFIMMVAAFPFQAGAASTTFINPVAPYSSADPHVMKHTDGYYYFVHTSQGWDKIDISRSTSLTGIGNGTRKTVFTKSPTYCTGSNCYSGNIWAPELNYINGAWYLYFSAGSSEANTPNQRMWVIRNTSANPLEGTWSAPIKLKDTADYWSIDHTVANINGQLYISWSEIAPNQPQRIMIAKMSSPTAISGRGTVISTPTNSWETSGSPVNEGPAFITHGSKVHLSFSASGCWTDDYKLGLLSANLTADLTVASNWTKSASPVFQKTASVFGPGHNSFVKSPDGTEDWIVYHANDGSGQGCAEQRTTRIQKITWNGDTPVFGTPVNPAAAVTRPSGEGTGDIYYRIKNRNSGKVMAVDVASTADGANILQWTYNGTGDQRWALDPVSGGFFRLRASHSGKVADVLNLSTADGADVIQWPNTGATNQQWSFISTNNQYFEIKNRNSGKLLDVTNGSLVDGGNIGQWSDLNNTVQQWIFERVN</sequence>
<dbReference type="SUPFAM" id="SSF75005">
    <property type="entry name" value="Arabinanase/levansucrase/invertase"/>
    <property type="match status" value="1"/>
</dbReference>
<keyword evidence="8" id="KW-0472">Membrane</keyword>
<evidence type="ECO:0000256" key="4">
    <source>
        <dbReference type="ARBA" id="ARBA00023295"/>
    </source>
</evidence>
<keyword evidence="8" id="KW-1133">Transmembrane helix</keyword>
<organism evidence="10 11">
    <name type="scientific">Paenibacillus mucilaginosus (strain KNP414)</name>
    <dbReference type="NCBI Taxonomy" id="1036673"/>
    <lineage>
        <taxon>Bacteria</taxon>
        <taxon>Bacillati</taxon>
        <taxon>Bacillota</taxon>
        <taxon>Bacilli</taxon>
        <taxon>Bacillales</taxon>
        <taxon>Paenibacillaceae</taxon>
        <taxon>Paenibacillus</taxon>
    </lineage>
</organism>
<evidence type="ECO:0000259" key="9">
    <source>
        <dbReference type="SMART" id="SM00458"/>
    </source>
</evidence>
<comment type="similarity">
    <text evidence="1 7">Belongs to the glycosyl hydrolase 43 family.</text>
</comment>
<proteinExistence type="inferred from homology"/>
<feature type="transmembrane region" description="Helical" evidence="8">
    <location>
        <begin position="39"/>
        <end position="57"/>
    </location>
</feature>
<dbReference type="EMBL" id="CP002869">
    <property type="protein sequence ID" value="AEI45743.1"/>
    <property type="molecule type" value="Genomic_DNA"/>
</dbReference>
<dbReference type="SMART" id="SM00458">
    <property type="entry name" value="RICIN"/>
    <property type="match status" value="1"/>
</dbReference>
<dbReference type="GO" id="GO:0004553">
    <property type="term" value="F:hydrolase activity, hydrolyzing O-glycosyl compounds"/>
    <property type="evidence" value="ECO:0007669"/>
    <property type="project" value="InterPro"/>
</dbReference>
<reference evidence="10 11" key="2">
    <citation type="journal article" date="2013" name="Genome Announc.">
        <title>Genome Sequence of Growth-Improving Paenibacillus mucilaginosus Strain KNP414.</title>
        <authorList>
            <person name="Lu J.J."/>
            <person name="Wang J.F."/>
            <person name="Hu X.F."/>
        </authorList>
    </citation>
    <scope>NUCLEOTIDE SEQUENCE [LARGE SCALE GENOMIC DNA]</scope>
    <source>
        <strain evidence="10 11">KNP414</strain>
    </source>
</reference>
<dbReference type="SUPFAM" id="SSF50370">
    <property type="entry name" value="Ricin B-like lectins"/>
    <property type="match status" value="1"/>
</dbReference>
<dbReference type="PANTHER" id="PTHR43817:SF1">
    <property type="entry name" value="HYDROLASE, FAMILY 43, PUTATIVE (AFU_ORTHOLOGUE AFUA_3G01660)-RELATED"/>
    <property type="match status" value="1"/>
</dbReference>
<dbReference type="InterPro" id="IPR006710">
    <property type="entry name" value="Glyco_hydro_43"/>
</dbReference>
<dbReference type="InterPro" id="IPR035992">
    <property type="entry name" value="Ricin_B-like_lectins"/>
</dbReference>
<keyword evidence="8" id="KW-0812">Transmembrane</keyword>
<dbReference type="Proteomes" id="UP000006620">
    <property type="component" value="Chromosome"/>
</dbReference>
<protein>
    <submittedName>
        <fullName evidence="10">Putative secreted glycosyl hydrolase</fullName>
    </submittedName>
</protein>
<feature type="site" description="Important for catalytic activity, responsible for pKa modulation of the active site Glu and correct orientation of both the proton donor and substrate" evidence="6">
    <location>
        <position position="196"/>
    </location>
</feature>
<keyword evidence="3 7" id="KW-0378">Hydrolase</keyword>
<evidence type="ECO:0000256" key="2">
    <source>
        <dbReference type="ARBA" id="ARBA00022729"/>
    </source>
</evidence>
<dbReference type="InterPro" id="IPR023296">
    <property type="entry name" value="Glyco_hydro_beta-prop_sf"/>
</dbReference>
<dbReference type="Gene3D" id="2.115.10.20">
    <property type="entry name" value="Glycosyl hydrolase domain, family 43"/>
    <property type="match status" value="1"/>
</dbReference>
<dbReference type="PROSITE" id="PS50231">
    <property type="entry name" value="RICIN_B_LECTIN"/>
    <property type="match status" value="1"/>
</dbReference>
<dbReference type="CDD" id="cd18820">
    <property type="entry name" value="GH43_LbAraf43-like"/>
    <property type="match status" value="1"/>
</dbReference>
<evidence type="ECO:0000256" key="7">
    <source>
        <dbReference type="RuleBase" id="RU361187"/>
    </source>
</evidence>
<feature type="active site" description="Proton donor" evidence="5">
    <location>
        <position position="255"/>
    </location>
</feature>
<dbReference type="HOGENOM" id="CLU_009397_2_0_9"/>